<dbReference type="EMBL" id="JBHSGP010000004">
    <property type="protein sequence ID" value="MFC4721053.1"/>
    <property type="molecule type" value="Genomic_DNA"/>
</dbReference>
<keyword evidence="1" id="KW-0697">Rotamase</keyword>
<dbReference type="Pfam" id="PF13145">
    <property type="entry name" value="Rotamase_2"/>
    <property type="match status" value="1"/>
</dbReference>
<evidence type="ECO:0000256" key="1">
    <source>
        <dbReference type="PROSITE-ProRule" id="PRU00278"/>
    </source>
</evidence>
<dbReference type="SUPFAM" id="SSF54534">
    <property type="entry name" value="FKBP-like"/>
    <property type="match status" value="2"/>
</dbReference>
<evidence type="ECO:0000313" key="5">
    <source>
        <dbReference type="Proteomes" id="UP001595953"/>
    </source>
</evidence>
<dbReference type="Pfam" id="PF00639">
    <property type="entry name" value="Rotamase"/>
    <property type="match status" value="2"/>
</dbReference>
<protein>
    <submittedName>
        <fullName evidence="4">Peptidylprolyl isomerase</fullName>
        <ecNumber evidence="4">5.2.1.8</ecNumber>
    </submittedName>
</protein>
<feature type="domain" description="PpiC" evidence="3">
    <location>
        <begin position="225"/>
        <end position="326"/>
    </location>
</feature>
<dbReference type="InterPro" id="IPR000297">
    <property type="entry name" value="PPIase_PpiC"/>
</dbReference>
<dbReference type="Proteomes" id="UP001595953">
    <property type="component" value="Unassembled WGS sequence"/>
</dbReference>
<dbReference type="PANTHER" id="PTHR47245:SF2">
    <property type="entry name" value="PEPTIDYL-PROLYL CIS-TRANS ISOMERASE HP_0175-RELATED"/>
    <property type="match status" value="1"/>
</dbReference>
<keyword evidence="5" id="KW-1185">Reference proteome</keyword>
<dbReference type="GO" id="GO:0003755">
    <property type="term" value="F:peptidyl-prolyl cis-trans isomerase activity"/>
    <property type="evidence" value="ECO:0007669"/>
    <property type="project" value="UniProtKB-EC"/>
</dbReference>
<evidence type="ECO:0000256" key="2">
    <source>
        <dbReference type="SAM" id="SignalP"/>
    </source>
</evidence>
<dbReference type="EC" id="5.2.1.8" evidence="4"/>
<sequence length="649" mass="74522">MKFKSVSMLLLGCCCLLSFAQNKSEDDILFTVADEPVMASEFIRVYSKNLDLVKDESQKDVDAYLDLFVNYQLKVKEAKRLGLDKDPNYLREFDNYRKQLTKNFISESKVTEALVKEAFERSQQEVKASHILIMIEPSEQDTVEVYNRLLNLRERVLNEGFDKVQSDVHNGSTVFAEDLGYFSAFKMVYEFENAAYTTEVGEVSLPFRTQFGYHIVKVFDKRPSRGEVTVQHIMVSNRQTDSSLIPEERIGEIYKKVEQGENFESLARQFSDDKSTASKGGLLAPFKGGQLSSQEFEDQAFKLNDAGEVSPPFRTDYGWHIVKLIQKLALESFEEARGELEVKVKRDSRSSLINSALVESLKSKYTVTINDEVVSYFETLINEDFFRNSWKLPDYLVANNKVLAIDDTQYLYSDFGNYLVGAQRRYFDKPMAAKTFVSKELNTFVESMVMNYHEDHLEEESPEFAHVLQEYRDGLLLFDLMEQKVWNAAIQDSLGLRSYFEANKNNYIWNDRVEATIISGAKRKTIAEAKTLLDKGINATDIKKMLNTNNEQNLMITQGTLELDNPSLPTNLEIKKGVSKIYNYNDAFHVINVIDVLPSTTKSFEQAKGMVINDFQNKIEKDWIATLKQQFKVSINQEVLAKVKSQILK</sequence>
<reference evidence="5" key="1">
    <citation type="journal article" date="2019" name="Int. J. Syst. Evol. Microbiol.">
        <title>The Global Catalogue of Microorganisms (GCM) 10K type strain sequencing project: providing services to taxonomists for standard genome sequencing and annotation.</title>
        <authorList>
            <consortium name="The Broad Institute Genomics Platform"/>
            <consortium name="The Broad Institute Genome Sequencing Center for Infectious Disease"/>
            <person name="Wu L."/>
            <person name="Ma J."/>
        </authorList>
    </citation>
    <scope>NUCLEOTIDE SEQUENCE [LARGE SCALE GENOMIC DNA]</scope>
    <source>
        <strain evidence="5">CCUG 63682</strain>
    </source>
</reference>
<evidence type="ECO:0000259" key="3">
    <source>
        <dbReference type="PROSITE" id="PS50198"/>
    </source>
</evidence>
<accession>A0ABV9N399</accession>
<dbReference type="RefSeq" id="WP_387960386.1">
    <property type="nucleotide sequence ID" value="NZ_JBHSGP010000004.1"/>
</dbReference>
<dbReference type="PROSITE" id="PS50198">
    <property type="entry name" value="PPIC_PPIASE_2"/>
    <property type="match status" value="2"/>
</dbReference>
<keyword evidence="1 4" id="KW-0413">Isomerase</keyword>
<name>A0ABV9N399_9FLAO</name>
<gene>
    <name evidence="4" type="ORF">ACFO5O_01865</name>
</gene>
<comment type="caution">
    <text evidence="4">The sequence shown here is derived from an EMBL/GenBank/DDBJ whole genome shotgun (WGS) entry which is preliminary data.</text>
</comment>
<dbReference type="Gene3D" id="3.10.50.40">
    <property type="match status" value="2"/>
</dbReference>
<keyword evidence="2" id="KW-0732">Signal</keyword>
<feature type="domain" description="PpiC" evidence="3">
    <location>
        <begin position="123"/>
        <end position="220"/>
    </location>
</feature>
<organism evidence="4 5">
    <name type="scientific">Geojedonia litorea</name>
    <dbReference type="NCBI Taxonomy" id="1268269"/>
    <lineage>
        <taxon>Bacteria</taxon>
        <taxon>Pseudomonadati</taxon>
        <taxon>Bacteroidota</taxon>
        <taxon>Flavobacteriia</taxon>
        <taxon>Flavobacteriales</taxon>
        <taxon>Flavobacteriaceae</taxon>
        <taxon>Geojedonia</taxon>
    </lineage>
</organism>
<dbReference type="InterPro" id="IPR046357">
    <property type="entry name" value="PPIase_dom_sf"/>
</dbReference>
<dbReference type="PANTHER" id="PTHR47245">
    <property type="entry name" value="PEPTIDYLPROLYL ISOMERASE"/>
    <property type="match status" value="1"/>
</dbReference>
<feature type="signal peptide" evidence="2">
    <location>
        <begin position="1"/>
        <end position="20"/>
    </location>
</feature>
<proteinExistence type="predicted"/>
<dbReference type="InterPro" id="IPR050245">
    <property type="entry name" value="PrsA_foldase"/>
</dbReference>
<evidence type="ECO:0000313" key="4">
    <source>
        <dbReference type="EMBL" id="MFC4721053.1"/>
    </source>
</evidence>
<feature type="chain" id="PRO_5046752830" evidence="2">
    <location>
        <begin position="21"/>
        <end position="649"/>
    </location>
</feature>